<dbReference type="RefSeq" id="WP_069572794.1">
    <property type="nucleotide sequence ID" value="NZ_CP017157.1"/>
</dbReference>
<keyword evidence="2" id="KW-1133">Transmembrane helix</keyword>
<dbReference type="AlphaFoldDB" id="A0A1D7VUW6"/>
<reference evidence="3 4" key="1">
    <citation type="submission" date="2016-09" db="EMBL/GenBank/DDBJ databases">
        <title>Complete genome sequencing of Streptomyces lydicus 103 and metabolic pathways analysis of antibiotic biosynthesis.</title>
        <authorList>
            <person name="Jia N."/>
            <person name="Ding M.-Z."/>
            <person name="Gao F."/>
            <person name="Yuan Y.-J."/>
        </authorList>
    </citation>
    <scope>NUCLEOTIDE SEQUENCE [LARGE SCALE GENOMIC DNA]</scope>
    <source>
        <strain evidence="3 4">103</strain>
    </source>
</reference>
<keyword evidence="2" id="KW-0472">Membrane</keyword>
<evidence type="ECO:0000313" key="3">
    <source>
        <dbReference type="EMBL" id="AOP50589.1"/>
    </source>
</evidence>
<organism evidence="3 4">
    <name type="scientific">Streptomyces lydicus</name>
    <dbReference type="NCBI Taxonomy" id="47763"/>
    <lineage>
        <taxon>Bacteria</taxon>
        <taxon>Bacillati</taxon>
        <taxon>Actinomycetota</taxon>
        <taxon>Actinomycetes</taxon>
        <taxon>Kitasatosporales</taxon>
        <taxon>Streptomycetaceae</taxon>
        <taxon>Streptomyces</taxon>
    </lineage>
</organism>
<keyword evidence="4" id="KW-1185">Reference proteome</keyword>
<evidence type="ECO:0000256" key="2">
    <source>
        <dbReference type="SAM" id="Phobius"/>
    </source>
</evidence>
<accession>A0A1D7VUW6</accession>
<dbReference type="EMBL" id="CP017157">
    <property type="protein sequence ID" value="AOP50589.1"/>
    <property type="molecule type" value="Genomic_DNA"/>
</dbReference>
<evidence type="ECO:0008006" key="5">
    <source>
        <dbReference type="Google" id="ProtNLM"/>
    </source>
</evidence>
<keyword evidence="2" id="KW-0812">Transmembrane</keyword>
<dbReference type="Proteomes" id="UP000094094">
    <property type="component" value="Chromosome"/>
</dbReference>
<dbReference type="KEGG" id="slc:SL103_33885"/>
<dbReference type="OrthoDB" id="3291473at2"/>
<sequence length="303" mass="31813">MITGSGTPLPGWRGGDGNAAYLDKTLRHEPIEMALNESVNGRTIFRLWLRATLASLVVSAIPGFIGVISLIASVGEQSSSDPFGYGGSGAGSSGGSSGSGWLVFASFAGFAVFWIVLLASRLPEPVAEWRVLLADRPDRAPAVYATIVHTLSSRRYPLAPKGLGTRVTLNDPPYTAYVSVFNYGSSLYLGWMMWRSRRGTELMGQFIGDFFRALKGENGIEHQLLRSEGARAMREAVHLACREGLMVAVDGTPVATAPAAAPTAGATPPPPAVPPVVPPAPTKVPPPAPEAQPRPAGEADPAG</sequence>
<proteinExistence type="predicted"/>
<evidence type="ECO:0000256" key="1">
    <source>
        <dbReference type="SAM" id="MobiDB-lite"/>
    </source>
</evidence>
<feature type="transmembrane region" description="Helical" evidence="2">
    <location>
        <begin position="101"/>
        <end position="120"/>
    </location>
</feature>
<feature type="compositionally biased region" description="Pro residues" evidence="1">
    <location>
        <begin position="267"/>
        <end position="292"/>
    </location>
</feature>
<evidence type="ECO:0000313" key="4">
    <source>
        <dbReference type="Proteomes" id="UP000094094"/>
    </source>
</evidence>
<name>A0A1D7VUW6_9ACTN</name>
<feature type="region of interest" description="Disordered" evidence="1">
    <location>
        <begin position="258"/>
        <end position="303"/>
    </location>
</feature>
<feature type="transmembrane region" description="Helical" evidence="2">
    <location>
        <begin position="47"/>
        <end position="72"/>
    </location>
</feature>
<gene>
    <name evidence="3" type="ORF">SL103_33885</name>
</gene>
<protein>
    <recommendedName>
        <fullName evidence="5">Adhesin</fullName>
    </recommendedName>
</protein>